<evidence type="ECO:0000313" key="2">
    <source>
        <dbReference type="Proteomes" id="UP000056209"/>
    </source>
</evidence>
<keyword evidence="2" id="KW-1185">Reference proteome</keyword>
<name>A0A100HNF2_9DEIO</name>
<protein>
    <submittedName>
        <fullName evidence="1">Uncharacterized protein</fullName>
    </submittedName>
</protein>
<dbReference type="Proteomes" id="UP000056209">
    <property type="component" value="Unassembled WGS sequence"/>
</dbReference>
<evidence type="ECO:0000313" key="1">
    <source>
        <dbReference type="EMBL" id="GAQ23935.1"/>
    </source>
</evidence>
<proteinExistence type="predicted"/>
<accession>A0A100HNF2</accession>
<dbReference type="AlphaFoldDB" id="A0A100HNF2"/>
<sequence length="86" mass="10008">MRAIQQPCEVTHLTPDGTPKVIRWAGRTYHLTQVLDQYRAGGRWWLGEPSRDCWVIQCGPVTMEVHRLDEKEGAHPHGWFLARMQD</sequence>
<dbReference type="EMBL" id="BCMS01000006">
    <property type="protein sequence ID" value="GAQ23935.1"/>
    <property type="molecule type" value="Genomic_DNA"/>
</dbReference>
<reference evidence="2" key="1">
    <citation type="submission" date="2015-11" db="EMBL/GenBank/DDBJ databases">
        <title>Draft Genome Sequence of the Radioresistant Bacterium Deinococcus grandis, Isolated from Freshwater Fish in Japan.</title>
        <authorList>
            <person name="Satoh K."/>
            <person name="Onodera T."/>
            <person name="Omoso K."/>
            <person name="Takeda-Yano K."/>
            <person name="Katayama T."/>
            <person name="Oono Y."/>
            <person name="Narumi I."/>
        </authorList>
    </citation>
    <scope>NUCLEOTIDE SEQUENCE [LARGE SCALE GENOMIC DNA]</scope>
    <source>
        <strain evidence="2">ATCC 43672</strain>
    </source>
</reference>
<organism evidence="1 2">
    <name type="scientific">Deinococcus grandis</name>
    <dbReference type="NCBI Taxonomy" id="57498"/>
    <lineage>
        <taxon>Bacteria</taxon>
        <taxon>Thermotogati</taxon>
        <taxon>Deinococcota</taxon>
        <taxon>Deinococci</taxon>
        <taxon>Deinococcales</taxon>
        <taxon>Deinococcaceae</taxon>
        <taxon>Deinococcus</taxon>
    </lineage>
</organism>
<gene>
    <name evidence="1" type="ORF">DEIGR_400068</name>
</gene>
<comment type="caution">
    <text evidence="1">The sequence shown here is derived from an EMBL/GenBank/DDBJ whole genome shotgun (WGS) entry which is preliminary data.</text>
</comment>
<dbReference type="OrthoDB" id="71423at2"/>
<dbReference type="RefSeq" id="WP_058980115.1">
    <property type="nucleotide sequence ID" value="NZ_BCMS01000006.1"/>
</dbReference>